<accession>A0A7W7M4I3</accession>
<evidence type="ECO:0000313" key="3">
    <source>
        <dbReference type="Proteomes" id="UP000546162"/>
    </source>
</evidence>
<proteinExistence type="predicted"/>
<sequence length="130" mass="13727">MSDLRTRLPAAGAAVGCVLLAFAIRAVTGSPMLSTGLVEQATGTALYASAVFAGVVALWPRLPVVRVALIAAGWCWAVEFLQLTPIPAELSARSVVARLVLGVSFDPGDLFWYLVGVLPPALALAWLRRR</sequence>
<keyword evidence="1" id="KW-0812">Transmembrane</keyword>
<dbReference type="EMBL" id="JACHNB010000001">
    <property type="protein sequence ID" value="MBB4736638.1"/>
    <property type="molecule type" value="Genomic_DNA"/>
</dbReference>
<dbReference type="RefSeq" id="WP_203759360.1">
    <property type="nucleotide sequence ID" value="NZ_BAABFG010000005.1"/>
</dbReference>
<keyword evidence="1" id="KW-1133">Transmembrane helix</keyword>
<organism evidence="2 3">
    <name type="scientific">Actinoplanes octamycinicus</name>
    <dbReference type="NCBI Taxonomy" id="135948"/>
    <lineage>
        <taxon>Bacteria</taxon>
        <taxon>Bacillati</taxon>
        <taxon>Actinomycetota</taxon>
        <taxon>Actinomycetes</taxon>
        <taxon>Micromonosporales</taxon>
        <taxon>Micromonosporaceae</taxon>
        <taxon>Actinoplanes</taxon>
    </lineage>
</organism>
<keyword evidence="3" id="KW-1185">Reference proteome</keyword>
<evidence type="ECO:0000256" key="1">
    <source>
        <dbReference type="SAM" id="Phobius"/>
    </source>
</evidence>
<protein>
    <recommendedName>
        <fullName evidence="4">DUF2809 domain-containing protein</fullName>
    </recommendedName>
</protein>
<dbReference type="InterPro" id="IPR021257">
    <property type="entry name" value="DUF2809"/>
</dbReference>
<feature type="transmembrane region" description="Helical" evidence="1">
    <location>
        <begin position="41"/>
        <end position="60"/>
    </location>
</feature>
<gene>
    <name evidence="2" type="ORF">BJY16_000097</name>
</gene>
<feature type="transmembrane region" description="Helical" evidence="1">
    <location>
        <begin position="67"/>
        <end position="90"/>
    </location>
</feature>
<evidence type="ECO:0000313" key="2">
    <source>
        <dbReference type="EMBL" id="MBB4736638.1"/>
    </source>
</evidence>
<keyword evidence="1" id="KW-0472">Membrane</keyword>
<feature type="transmembrane region" description="Helical" evidence="1">
    <location>
        <begin position="110"/>
        <end position="127"/>
    </location>
</feature>
<reference evidence="2 3" key="1">
    <citation type="submission" date="2020-08" db="EMBL/GenBank/DDBJ databases">
        <title>Sequencing the genomes of 1000 actinobacteria strains.</title>
        <authorList>
            <person name="Klenk H.-P."/>
        </authorList>
    </citation>
    <scope>NUCLEOTIDE SEQUENCE [LARGE SCALE GENOMIC DNA]</scope>
    <source>
        <strain evidence="2 3">DSM 45809</strain>
    </source>
</reference>
<evidence type="ECO:0008006" key="4">
    <source>
        <dbReference type="Google" id="ProtNLM"/>
    </source>
</evidence>
<comment type="caution">
    <text evidence="2">The sequence shown here is derived from an EMBL/GenBank/DDBJ whole genome shotgun (WGS) entry which is preliminary data.</text>
</comment>
<dbReference type="Pfam" id="PF10990">
    <property type="entry name" value="DUF2809"/>
    <property type="match status" value="1"/>
</dbReference>
<dbReference type="Proteomes" id="UP000546162">
    <property type="component" value="Unassembled WGS sequence"/>
</dbReference>
<name>A0A7W7M4I3_9ACTN</name>
<dbReference type="AlphaFoldDB" id="A0A7W7M4I3"/>